<proteinExistence type="predicted"/>
<comment type="caution">
    <text evidence="2">The sequence shown here is derived from an EMBL/GenBank/DDBJ whole genome shotgun (WGS) entry which is preliminary data.</text>
</comment>
<keyword evidence="1" id="KW-1133">Transmembrane helix</keyword>
<protein>
    <submittedName>
        <fullName evidence="2">Uncharacterized protein</fullName>
    </submittedName>
</protein>
<gene>
    <name evidence="2" type="ORF">CHU92_00795</name>
</gene>
<feature type="transmembrane region" description="Helical" evidence="1">
    <location>
        <begin position="7"/>
        <end position="28"/>
    </location>
</feature>
<name>A0A256A552_9FLAO</name>
<dbReference type="OrthoDB" id="1453845at2"/>
<dbReference type="AlphaFoldDB" id="A0A256A552"/>
<evidence type="ECO:0000313" key="3">
    <source>
        <dbReference type="Proteomes" id="UP000216605"/>
    </source>
</evidence>
<evidence type="ECO:0000256" key="1">
    <source>
        <dbReference type="SAM" id="Phobius"/>
    </source>
</evidence>
<dbReference type="RefSeq" id="WP_094411634.1">
    <property type="nucleotide sequence ID" value="NZ_NOXV01000076.1"/>
</dbReference>
<sequence>MKHFIKISFYSFAAFCTISYMSVMTVLLSRRNMPTLKIGFPLEYYTQFWVSSTELHWGWNRKNFFIDVVLTAAVVAIIYLFVRQKKKDVST</sequence>
<keyword evidence="1" id="KW-0472">Membrane</keyword>
<dbReference type="EMBL" id="NOXV01000076">
    <property type="protein sequence ID" value="OYQ48234.1"/>
    <property type="molecule type" value="Genomic_DNA"/>
</dbReference>
<accession>A0A256A552</accession>
<dbReference type="Proteomes" id="UP000216605">
    <property type="component" value="Unassembled WGS sequence"/>
</dbReference>
<feature type="transmembrane region" description="Helical" evidence="1">
    <location>
        <begin position="64"/>
        <end position="82"/>
    </location>
</feature>
<reference evidence="2 3" key="1">
    <citation type="submission" date="2017-07" db="EMBL/GenBank/DDBJ databases">
        <title>Flavobacterium cyanobacteriorum sp. nov., isolated from cyanobacterial aggregates in a eutrophic lake.</title>
        <authorList>
            <person name="Cai H."/>
        </authorList>
    </citation>
    <scope>NUCLEOTIDE SEQUENCE [LARGE SCALE GENOMIC DNA]</scope>
    <source>
        <strain evidence="2 3">TH021</strain>
    </source>
</reference>
<evidence type="ECO:0000313" key="2">
    <source>
        <dbReference type="EMBL" id="OYQ48234.1"/>
    </source>
</evidence>
<keyword evidence="1" id="KW-0812">Transmembrane</keyword>
<keyword evidence="3" id="KW-1185">Reference proteome</keyword>
<organism evidence="2 3">
    <name type="scientific">Flavobacterium cyanobacteriorum</name>
    <dbReference type="NCBI Taxonomy" id="2022802"/>
    <lineage>
        <taxon>Bacteria</taxon>
        <taxon>Pseudomonadati</taxon>
        <taxon>Bacteroidota</taxon>
        <taxon>Flavobacteriia</taxon>
        <taxon>Flavobacteriales</taxon>
        <taxon>Flavobacteriaceae</taxon>
        <taxon>Flavobacterium</taxon>
    </lineage>
</organism>